<feature type="binding site" evidence="8">
    <location>
        <position position="35"/>
    </location>
    <ligand>
        <name>FMN</name>
        <dbReference type="ChEBI" id="CHEBI:58210"/>
        <note>ligand shared between dimeric partners</note>
    </ligand>
</feature>
<dbReference type="PIRSF" id="PIRSF000232">
    <property type="entry name" value="YdjA"/>
    <property type="match status" value="1"/>
</dbReference>
<comment type="cofactor">
    <cofactor evidence="8">
        <name>FMN</name>
        <dbReference type="ChEBI" id="CHEBI:58210"/>
    </cofactor>
    <text evidence="8">Binds 1 FMN per subunit.</text>
</comment>
<dbReference type="InterPro" id="IPR000415">
    <property type="entry name" value="Nitroreductase-like"/>
</dbReference>
<dbReference type="Gene3D" id="3.40.109.10">
    <property type="entry name" value="NADH Oxidase"/>
    <property type="match status" value="1"/>
</dbReference>
<sequence>MDAMQLLLERNSHPKLGAPAPAADTLRTLYQAALRAPDHNSLRPWRFIQCTGPGLERLGEVFVAAQQAKDADSDDATLDKMRKMPLRAPMVVVIVASPKEDPKVPEIEQQLSAGCAAHALLMAAQAKGFAGIWRTGWLAFDEHVHHALGLNDSESIVGFLYLGTPAGRMKPLPELDPDDFVSEWS</sequence>
<proteinExistence type="inferred from homology"/>
<evidence type="ECO:0000256" key="4">
    <source>
        <dbReference type="ARBA" id="ARBA00022857"/>
    </source>
</evidence>
<feature type="domain" description="Nitroreductase" evidence="9">
    <location>
        <begin position="9"/>
        <end position="163"/>
    </location>
</feature>
<evidence type="ECO:0000256" key="7">
    <source>
        <dbReference type="PIRNR" id="PIRNR000232"/>
    </source>
</evidence>
<keyword evidence="3 7" id="KW-0288">FMN</keyword>
<dbReference type="PANTHER" id="PTHR43821:SF1">
    <property type="entry name" value="NAD(P)H NITROREDUCTASE YDJA-RELATED"/>
    <property type="match status" value="1"/>
</dbReference>
<reference evidence="10 11" key="1">
    <citation type="submission" date="2016-08" db="EMBL/GenBank/DDBJ databases">
        <authorList>
            <person name="Seilhamer J.J."/>
        </authorList>
    </citation>
    <scope>NUCLEOTIDE SEQUENCE [LARGE SCALE GENOMIC DNA]</scope>
    <source>
        <strain evidence="10 11">PH27A</strain>
    </source>
</reference>
<dbReference type="NCBIfam" id="NF008088">
    <property type="entry name" value="PRK10828.1"/>
    <property type="match status" value="1"/>
</dbReference>
<dbReference type="InterPro" id="IPR052530">
    <property type="entry name" value="NAD(P)H_nitroreductase"/>
</dbReference>
<feature type="binding site" description="in other chain" evidence="8">
    <location>
        <begin position="10"/>
        <end position="12"/>
    </location>
    <ligand>
        <name>FMN</name>
        <dbReference type="ChEBI" id="CHEBI:58210"/>
        <note>ligand shared between dimeric partners</note>
    </ligand>
</feature>
<dbReference type="EC" id="1.-.-.-" evidence="7"/>
<dbReference type="SUPFAM" id="SSF55469">
    <property type="entry name" value="FMN-dependent nitroreductase-like"/>
    <property type="match status" value="1"/>
</dbReference>
<organism evidence="10 11">
    <name type="scientific">Terasakiispira papahanaumokuakeensis</name>
    <dbReference type="NCBI Taxonomy" id="197479"/>
    <lineage>
        <taxon>Bacteria</taxon>
        <taxon>Pseudomonadati</taxon>
        <taxon>Pseudomonadota</taxon>
        <taxon>Gammaproteobacteria</taxon>
        <taxon>Oceanospirillales</taxon>
        <taxon>Terasakiispira</taxon>
    </lineage>
</organism>
<comment type="caution">
    <text evidence="10">The sequence shown here is derived from an EMBL/GenBank/DDBJ whole genome shotgun (WGS) entry which is preliminary data.</text>
</comment>
<dbReference type="InterPro" id="IPR026021">
    <property type="entry name" value="YdjA-like"/>
</dbReference>
<keyword evidence="4 7" id="KW-0521">NADP</keyword>
<evidence type="ECO:0000256" key="8">
    <source>
        <dbReference type="PIRSR" id="PIRSR000232-1"/>
    </source>
</evidence>
<dbReference type="Pfam" id="PF00881">
    <property type="entry name" value="Nitroreductase"/>
    <property type="match status" value="1"/>
</dbReference>
<dbReference type="RefSeq" id="WP_068998534.1">
    <property type="nucleotide sequence ID" value="NZ_MDTQ01000001.1"/>
</dbReference>
<name>A0A1E2VAA1_9GAMM</name>
<dbReference type="STRING" id="197479.BFW38_10465"/>
<evidence type="ECO:0000256" key="1">
    <source>
        <dbReference type="ARBA" id="ARBA00007118"/>
    </source>
</evidence>
<dbReference type="GO" id="GO:0016491">
    <property type="term" value="F:oxidoreductase activity"/>
    <property type="evidence" value="ECO:0007669"/>
    <property type="project" value="UniProtKB-UniRule"/>
</dbReference>
<evidence type="ECO:0000256" key="5">
    <source>
        <dbReference type="ARBA" id="ARBA00023002"/>
    </source>
</evidence>
<dbReference type="OrthoDB" id="9804207at2"/>
<evidence type="ECO:0000313" key="10">
    <source>
        <dbReference type="EMBL" id="ODC03904.1"/>
    </source>
</evidence>
<protein>
    <recommendedName>
        <fullName evidence="7">Putative NAD(P)H nitroreductase</fullName>
        <ecNumber evidence="7">1.-.-.-</ecNumber>
    </recommendedName>
</protein>
<gene>
    <name evidence="10" type="ORF">BFW38_10465</name>
</gene>
<keyword evidence="11" id="KW-1185">Reference proteome</keyword>
<keyword evidence="2 7" id="KW-0285">Flavoprotein</keyword>
<evidence type="ECO:0000259" key="9">
    <source>
        <dbReference type="Pfam" id="PF00881"/>
    </source>
</evidence>
<dbReference type="Proteomes" id="UP000094291">
    <property type="component" value="Unassembled WGS sequence"/>
</dbReference>
<dbReference type="AlphaFoldDB" id="A0A1E2VAA1"/>
<comment type="similarity">
    <text evidence="1 7">Belongs to the nitroreductase family.</text>
</comment>
<dbReference type="PANTHER" id="PTHR43821">
    <property type="entry name" value="NAD(P)H NITROREDUCTASE YDJA-RELATED"/>
    <property type="match status" value="1"/>
</dbReference>
<keyword evidence="6 7" id="KW-0520">NAD</keyword>
<dbReference type="CDD" id="cd02135">
    <property type="entry name" value="YdjA-like"/>
    <property type="match status" value="1"/>
</dbReference>
<dbReference type="InterPro" id="IPR029479">
    <property type="entry name" value="Nitroreductase"/>
</dbReference>
<dbReference type="EMBL" id="MDTQ01000001">
    <property type="protein sequence ID" value="ODC03904.1"/>
    <property type="molecule type" value="Genomic_DNA"/>
</dbReference>
<evidence type="ECO:0000256" key="3">
    <source>
        <dbReference type="ARBA" id="ARBA00022643"/>
    </source>
</evidence>
<feature type="binding site" evidence="8">
    <location>
        <position position="39"/>
    </location>
    <ligand>
        <name>FMN</name>
        <dbReference type="ChEBI" id="CHEBI:58210"/>
        <note>ligand shared between dimeric partners</note>
    </ligand>
</feature>
<accession>A0A1E2VAA1</accession>
<evidence type="ECO:0000313" key="11">
    <source>
        <dbReference type="Proteomes" id="UP000094291"/>
    </source>
</evidence>
<evidence type="ECO:0000256" key="6">
    <source>
        <dbReference type="ARBA" id="ARBA00023027"/>
    </source>
</evidence>
<evidence type="ECO:0000256" key="2">
    <source>
        <dbReference type="ARBA" id="ARBA00022630"/>
    </source>
</evidence>
<feature type="binding site" description="in other chain" evidence="8">
    <location>
        <begin position="133"/>
        <end position="135"/>
    </location>
    <ligand>
        <name>FMN</name>
        <dbReference type="ChEBI" id="CHEBI:58210"/>
        <note>ligand shared between dimeric partners</note>
    </ligand>
</feature>
<keyword evidence="5 7" id="KW-0560">Oxidoreductase</keyword>